<feature type="region of interest" description="Disordered" evidence="1">
    <location>
        <begin position="386"/>
        <end position="408"/>
    </location>
</feature>
<comment type="caution">
    <text evidence="2">The sequence shown here is derived from an EMBL/GenBank/DDBJ whole genome shotgun (WGS) entry which is preliminary data.</text>
</comment>
<organism evidence="2 3">
    <name type="scientific">Acaryochloris thomasi RCC1774</name>
    <dbReference type="NCBI Taxonomy" id="1764569"/>
    <lineage>
        <taxon>Bacteria</taxon>
        <taxon>Bacillati</taxon>
        <taxon>Cyanobacteriota</taxon>
        <taxon>Cyanophyceae</taxon>
        <taxon>Acaryochloridales</taxon>
        <taxon>Acaryochloridaceae</taxon>
        <taxon>Acaryochloris</taxon>
        <taxon>Acaryochloris thomasi</taxon>
    </lineage>
</organism>
<sequence length="408" mass="44301">MAQGYSHADLTRDVEIKVGGRKVFEVAGGKVLLNQLGPEQNRKISVDIPGITSDSTPAQPQAQRPEQRQPDFPSQPIDAAERARAERVKTNPNPPARQNVVSGPPVAGQQVPLTQQQAPLQTFDVPPAPVQQSPQPEQLQHSAQSEPSLSITKSDIEQVAAGGNPSLAVTMARYLIVRQELNADKTRVNQPGFEYLQPKIDKAERVLPEVQSRLVEAMKDAGIEPRFESQGLDIGASQPEPAQDLPQPVQEVSQPEPASALDYLQESDSQPAPAPAEPANEIVQSVSLDDPELSVNLEPAPEPGSRADVLDAAHYLANQLGDRDGSGQKSFEGAHFKIESYGEELKVWDGNGDKVIDIDPVTNTDTYQPSPEFADILTTSANELEQHQFGQEAEQEQEIDDGFEFGDD</sequence>
<feature type="compositionally biased region" description="Low complexity" evidence="1">
    <location>
        <begin position="246"/>
        <end position="256"/>
    </location>
</feature>
<feature type="region of interest" description="Disordered" evidence="1">
    <location>
        <begin position="124"/>
        <end position="149"/>
    </location>
</feature>
<feature type="compositionally biased region" description="Acidic residues" evidence="1">
    <location>
        <begin position="393"/>
        <end position="408"/>
    </location>
</feature>
<evidence type="ECO:0000313" key="2">
    <source>
        <dbReference type="EMBL" id="PZD70585.1"/>
    </source>
</evidence>
<evidence type="ECO:0000313" key="3">
    <source>
        <dbReference type="Proteomes" id="UP000248857"/>
    </source>
</evidence>
<dbReference type="EMBL" id="PQWO01000032">
    <property type="protein sequence ID" value="PZD70585.1"/>
    <property type="molecule type" value="Genomic_DNA"/>
</dbReference>
<protein>
    <submittedName>
        <fullName evidence="2">Uncharacterized protein</fullName>
    </submittedName>
</protein>
<gene>
    <name evidence="2" type="ORF">C1752_10435</name>
</gene>
<keyword evidence="3" id="KW-1185">Reference proteome</keyword>
<dbReference type="Proteomes" id="UP000248857">
    <property type="component" value="Unassembled WGS sequence"/>
</dbReference>
<feature type="compositionally biased region" description="Polar residues" evidence="1">
    <location>
        <begin position="139"/>
        <end position="149"/>
    </location>
</feature>
<feature type="region of interest" description="Disordered" evidence="1">
    <location>
        <begin position="38"/>
        <end position="108"/>
    </location>
</feature>
<feature type="compositionally biased region" description="Basic and acidic residues" evidence="1">
    <location>
        <begin position="79"/>
        <end position="89"/>
    </location>
</feature>
<proteinExistence type="predicted"/>
<name>A0A2W1JFZ9_9CYAN</name>
<feature type="region of interest" description="Disordered" evidence="1">
    <location>
        <begin position="231"/>
        <end position="256"/>
    </location>
</feature>
<reference evidence="2 3" key="1">
    <citation type="journal article" date="2018" name="Sci. Rep.">
        <title>A novel species of the marine cyanobacterium Acaryochloris with a unique pigment content and lifestyle.</title>
        <authorList>
            <person name="Partensky F."/>
            <person name="Six C."/>
            <person name="Ratin M."/>
            <person name="Garczarek L."/>
            <person name="Vaulot D."/>
            <person name="Probert I."/>
            <person name="Calteau A."/>
            <person name="Gourvil P."/>
            <person name="Marie D."/>
            <person name="Grebert T."/>
            <person name="Bouchier C."/>
            <person name="Le Panse S."/>
            <person name="Gachenot M."/>
            <person name="Rodriguez F."/>
            <person name="Garrido J.L."/>
        </authorList>
    </citation>
    <scope>NUCLEOTIDE SEQUENCE [LARGE SCALE GENOMIC DNA]</scope>
    <source>
        <strain evidence="2 3">RCC1774</strain>
    </source>
</reference>
<accession>A0A2W1JFZ9</accession>
<dbReference type="AlphaFoldDB" id="A0A2W1JFZ9"/>
<evidence type="ECO:0000256" key="1">
    <source>
        <dbReference type="SAM" id="MobiDB-lite"/>
    </source>
</evidence>